<reference evidence="1" key="2">
    <citation type="submission" date="2020-11" db="EMBL/GenBank/DDBJ databases">
        <authorList>
            <person name="McCartney M.A."/>
            <person name="Auch B."/>
            <person name="Kono T."/>
            <person name="Mallez S."/>
            <person name="Becker A."/>
            <person name="Gohl D.M."/>
            <person name="Silverstein K.A.T."/>
            <person name="Koren S."/>
            <person name="Bechman K.B."/>
            <person name="Herman A."/>
            <person name="Abrahante J.E."/>
            <person name="Garbe J."/>
        </authorList>
    </citation>
    <scope>NUCLEOTIDE SEQUENCE</scope>
    <source>
        <strain evidence="1">Duluth1</strain>
        <tissue evidence="1">Whole animal</tissue>
    </source>
</reference>
<dbReference type="AlphaFoldDB" id="A0A9D4M1C3"/>
<proteinExistence type="predicted"/>
<comment type="caution">
    <text evidence="1">The sequence shown here is derived from an EMBL/GenBank/DDBJ whole genome shotgun (WGS) entry which is preliminary data.</text>
</comment>
<name>A0A9D4M1C3_DREPO</name>
<reference evidence="1" key="1">
    <citation type="journal article" date="2019" name="bioRxiv">
        <title>The Genome of the Zebra Mussel, Dreissena polymorpha: A Resource for Invasive Species Research.</title>
        <authorList>
            <person name="McCartney M.A."/>
            <person name="Auch B."/>
            <person name="Kono T."/>
            <person name="Mallez S."/>
            <person name="Zhang Y."/>
            <person name="Obille A."/>
            <person name="Becker A."/>
            <person name="Abrahante J.E."/>
            <person name="Garbe J."/>
            <person name="Badalamenti J.P."/>
            <person name="Herman A."/>
            <person name="Mangelson H."/>
            <person name="Liachko I."/>
            <person name="Sullivan S."/>
            <person name="Sone E.D."/>
            <person name="Koren S."/>
            <person name="Silverstein K.A.T."/>
            <person name="Beckman K.B."/>
            <person name="Gohl D.M."/>
        </authorList>
    </citation>
    <scope>NUCLEOTIDE SEQUENCE</scope>
    <source>
        <strain evidence="1">Duluth1</strain>
        <tissue evidence="1">Whole animal</tissue>
    </source>
</reference>
<sequence>MAGLYLLVLLVLEHKEENIMALKADAHPLISGLIKCKKSKKCVVFICRKSEVIQA</sequence>
<evidence type="ECO:0000313" key="1">
    <source>
        <dbReference type="EMBL" id="KAH3869015.1"/>
    </source>
</evidence>
<dbReference type="EMBL" id="JAIWYP010000002">
    <property type="protein sequence ID" value="KAH3869015.1"/>
    <property type="molecule type" value="Genomic_DNA"/>
</dbReference>
<gene>
    <name evidence="1" type="ORF">DPMN_032171</name>
</gene>
<protein>
    <submittedName>
        <fullName evidence="1">Uncharacterized protein</fullName>
    </submittedName>
</protein>
<keyword evidence="2" id="KW-1185">Reference proteome</keyword>
<organism evidence="1 2">
    <name type="scientific">Dreissena polymorpha</name>
    <name type="common">Zebra mussel</name>
    <name type="synonym">Mytilus polymorpha</name>
    <dbReference type="NCBI Taxonomy" id="45954"/>
    <lineage>
        <taxon>Eukaryota</taxon>
        <taxon>Metazoa</taxon>
        <taxon>Spiralia</taxon>
        <taxon>Lophotrochozoa</taxon>
        <taxon>Mollusca</taxon>
        <taxon>Bivalvia</taxon>
        <taxon>Autobranchia</taxon>
        <taxon>Heteroconchia</taxon>
        <taxon>Euheterodonta</taxon>
        <taxon>Imparidentia</taxon>
        <taxon>Neoheterodontei</taxon>
        <taxon>Myida</taxon>
        <taxon>Dreissenoidea</taxon>
        <taxon>Dreissenidae</taxon>
        <taxon>Dreissena</taxon>
    </lineage>
</organism>
<accession>A0A9D4M1C3</accession>
<dbReference type="Proteomes" id="UP000828390">
    <property type="component" value="Unassembled WGS sequence"/>
</dbReference>
<evidence type="ECO:0000313" key="2">
    <source>
        <dbReference type="Proteomes" id="UP000828390"/>
    </source>
</evidence>